<dbReference type="PANTHER" id="PTHR30157:SF0">
    <property type="entry name" value="NADPH-DEPENDENT FERRIC-CHELATE REDUCTASE"/>
    <property type="match status" value="1"/>
</dbReference>
<feature type="domain" description="SIP-like Rossmann fold" evidence="1">
    <location>
        <begin position="161"/>
        <end position="270"/>
    </location>
</feature>
<keyword evidence="3" id="KW-1185">Reference proteome</keyword>
<evidence type="ECO:0000313" key="3">
    <source>
        <dbReference type="Proteomes" id="UP000010445"/>
    </source>
</evidence>
<gene>
    <name evidence="2" type="ORF">HMPREF9997_00909</name>
</gene>
<sequence>MLDYITKIVFGCARKVKIVSEHQLTQSELAEMSDVLTHPDHTRGLEEGELVVTALEVLNSTFIRIRGRLEGFRNPDAWRRPNTTLRMEVPVGNDVIEGIATSSRVYTIAEVFGDYDVAIDAVAHGTTSPMMRWLASVNPGDRIVVKGPRPHQLLNPASVNYMLADASALPAVRNILLYQHEVKEKPTVVIAAPQADAEAYVADCADRATIIHLGETGDLAAACAELGIAASATVWAAGERDLMRAIRRYCKEDLGLERSALRIFGYWKEGTSHTLLDVARMRAAKRRVESGLGLDGADDFDLEI</sequence>
<organism evidence="2 3">
    <name type="scientific">Corynebacterium durum F0235</name>
    <dbReference type="NCBI Taxonomy" id="1035195"/>
    <lineage>
        <taxon>Bacteria</taxon>
        <taxon>Bacillati</taxon>
        <taxon>Actinomycetota</taxon>
        <taxon>Actinomycetes</taxon>
        <taxon>Mycobacteriales</taxon>
        <taxon>Corynebacteriaceae</taxon>
        <taxon>Corynebacterium</taxon>
    </lineage>
</organism>
<dbReference type="InterPro" id="IPR007037">
    <property type="entry name" value="SIP_rossman_dom"/>
</dbReference>
<evidence type="ECO:0000259" key="1">
    <source>
        <dbReference type="Pfam" id="PF04954"/>
    </source>
</evidence>
<dbReference type="CDD" id="cd06193">
    <property type="entry name" value="siderophore_interacting"/>
    <property type="match status" value="1"/>
</dbReference>
<dbReference type="EMBL" id="AMEM01000016">
    <property type="protein sequence ID" value="EKX90845.1"/>
    <property type="molecule type" value="Genomic_DNA"/>
</dbReference>
<dbReference type="InterPro" id="IPR039261">
    <property type="entry name" value="FNR_nucleotide-bd"/>
</dbReference>
<name>L1MIJ7_9CORY</name>
<dbReference type="STRING" id="1035195.HMPREF9997_00909"/>
<dbReference type="AlphaFoldDB" id="L1MIJ7"/>
<dbReference type="Pfam" id="PF04954">
    <property type="entry name" value="SIP"/>
    <property type="match status" value="1"/>
</dbReference>
<accession>L1MIJ7</accession>
<dbReference type="Gene3D" id="2.40.30.10">
    <property type="entry name" value="Translation factors"/>
    <property type="match status" value="1"/>
</dbReference>
<dbReference type="Gene3D" id="3.40.50.80">
    <property type="entry name" value="Nucleotide-binding domain of ferredoxin-NADP reductase (FNR) module"/>
    <property type="match status" value="1"/>
</dbReference>
<comment type="caution">
    <text evidence="2">The sequence shown here is derived from an EMBL/GenBank/DDBJ whole genome shotgun (WGS) entry which is preliminary data.</text>
</comment>
<dbReference type="HOGENOM" id="CLU_040923_5_0_11"/>
<dbReference type="PATRIC" id="fig|1035195.3.peg.812"/>
<evidence type="ECO:0000313" key="2">
    <source>
        <dbReference type="EMBL" id="EKX90845.1"/>
    </source>
</evidence>
<dbReference type="PANTHER" id="PTHR30157">
    <property type="entry name" value="FERRIC REDUCTASE, NADPH-DEPENDENT"/>
    <property type="match status" value="1"/>
</dbReference>
<dbReference type="eggNOG" id="COG2375">
    <property type="taxonomic scope" value="Bacteria"/>
</dbReference>
<proteinExistence type="predicted"/>
<reference evidence="2 3" key="1">
    <citation type="submission" date="2012-05" db="EMBL/GenBank/DDBJ databases">
        <authorList>
            <person name="Weinstock G."/>
            <person name="Sodergren E."/>
            <person name="Lobos E.A."/>
            <person name="Fulton L."/>
            <person name="Fulton R."/>
            <person name="Courtney L."/>
            <person name="Fronick C."/>
            <person name="O'Laughlin M."/>
            <person name="Godfrey J."/>
            <person name="Wilson R.M."/>
            <person name="Miner T."/>
            <person name="Farmer C."/>
            <person name="Delehaunty K."/>
            <person name="Cordes M."/>
            <person name="Minx P."/>
            <person name="Tomlinson C."/>
            <person name="Chen J."/>
            <person name="Wollam A."/>
            <person name="Pepin K.H."/>
            <person name="Bhonagiri V."/>
            <person name="Zhang X."/>
            <person name="Suruliraj S."/>
            <person name="Warren W."/>
            <person name="Mitreva M."/>
            <person name="Mardis E.R."/>
            <person name="Wilson R.K."/>
        </authorList>
    </citation>
    <scope>NUCLEOTIDE SEQUENCE [LARGE SCALE GENOMIC DNA]</scope>
    <source>
        <strain evidence="2 3">F0235</strain>
    </source>
</reference>
<protein>
    <submittedName>
        <fullName evidence="2">Siderophore-interacting FAD-binding domain protein</fullName>
    </submittedName>
</protein>
<dbReference type="Proteomes" id="UP000010445">
    <property type="component" value="Unassembled WGS sequence"/>
</dbReference>
<dbReference type="InterPro" id="IPR039374">
    <property type="entry name" value="SIP_fam"/>
</dbReference>